<dbReference type="GO" id="GO:0032259">
    <property type="term" value="P:methylation"/>
    <property type="evidence" value="ECO:0007669"/>
    <property type="project" value="UniProtKB-KW"/>
</dbReference>
<accession>A0A0T5XDD1</accession>
<evidence type="ECO:0000259" key="4">
    <source>
        <dbReference type="PROSITE" id="PS50123"/>
    </source>
</evidence>
<dbReference type="PANTHER" id="PTHR24422">
    <property type="entry name" value="CHEMOTAXIS PROTEIN METHYLTRANSFERASE"/>
    <property type="match status" value="1"/>
</dbReference>
<dbReference type="PRINTS" id="PR00996">
    <property type="entry name" value="CHERMTFRASE"/>
</dbReference>
<evidence type="ECO:0000256" key="2">
    <source>
        <dbReference type="ARBA" id="ARBA00022679"/>
    </source>
</evidence>
<dbReference type="PANTHER" id="PTHR24422:SF19">
    <property type="entry name" value="CHEMOTAXIS PROTEIN METHYLTRANSFERASE"/>
    <property type="match status" value="1"/>
</dbReference>
<dbReference type="InterPro" id="IPR000780">
    <property type="entry name" value="CheR_MeTrfase"/>
</dbReference>
<name>A0A0T5XDD1_9BACT</name>
<dbReference type="Pfam" id="PF01739">
    <property type="entry name" value="CheR"/>
    <property type="match status" value="1"/>
</dbReference>
<organism evidence="5 6">
    <name type="scientific">Acetomicrobium hydrogeniformans ATCC BAA-1850</name>
    <dbReference type="NCBI Taxonomy" id="592015"/>
    <lineage>
        <taxon>Bacteria</taxon>
        <taxon>Thermotogati</taxon>
        <taxon>Synergistota</taxon>
        <taxon>Synergistia</taxon>
        <taxon>Synergistales</taxon>
        <taxon>Acetomicrobiaceae</taxon>
        <taxon>Acetomicrobium</taxon>
    </lineage>
</organism>
<dbReference type="RefSeq" id="WP_009201034.1">
    <property type="nucleotide sequence ID" value="NZ_ACJX03000001.1"/>
</dbReference>
<dbReference type="CDD" id="cd02440">
    <property type="entry name" value="AdoMet_MTases"/>
    <property type="match status" value="1"/>
</dbReference>
<dbReference type="PROSITE" id="PS50123">
    <property type="entry name" value="CHER"/>
    <property type="match status" value="1"/>
</dbReference>
<dbReference type="SUPFAM" id="SSF53335">
    <property type="entry name" value="S-adenosyl-L-methionine-dependent methyltransferases"/>
    <property type="match status" value="1"/>
</dbReference>
<dbReference type="eggNOG" id="COG1352">
    <property type="taxonomic scope" value="Bacteria"/>
</dbReference>
<dbReference type="AlphaFoldDB" id="A0A0T5XDD1"/>
<dbReference type="GO" id="GO:0008757">
    <property type="term" value="F:S-adenosylmethionine-dependent methyltransferase activity"/>
    <property type="evidence" value="ECO:0007669"/>
    <property type="project" value="InterPro"/>
</dbReference>
<gene>
    <name evidence="5" type="ORF">HMPREF1705_03546</name>
</gene>
<evidence type="ECO:0000256" key="3">
    <source>
        <dbReference type="ARBA" id="ARBA00022691"/>
    </source>
</evidence>
<evidence type="ECO:0000313" key="5">
    <source>
        <dbReference type="EMBL" id="KRT36274.1"/>
    </source>
</evidence>
<sequence length="265" mass="31732">METQFSPMPGYDEFKDKVKSLMNIELDAYKQQIHRRVHMLMQRWKCSNYEEYFEILKKDPEKRKEFLDYLAINVSEFFRNPSIWWHLRDKVLPELIKEKGRRLNMWSAGSATGEEAYSLAILAEELKLLCPPYIDAWDIDEEATNIALKGIYHQRQLANVPPNWIDKYFVKIDEEHFKVKDTIRRRVQFKIMNLLNTPFPQNKYDLILCRNVVIYFSAETKKTLYQKFVKALRPGGIMMVGATEHIYDYRSLDLEPLGQFLYRRK</sequence>
<keyword evidence="3" id="KW-0949">S-adenosyl-L-methionine</keyword>
<dbReference type="InterPro" id="IPR022641">
    <property type="entry name" value="CheR_N"/>
</dbReference>
<keyword evidence="6" id="KW-1185">Reference proteome</keyword>
<protein>
    <submittedName>
        <fullName evidence="5">CheR methyltransferase, SAM binding domain protein</fullName>
    </submittedName>
</protein>
<dbReference type="EMBL" id="ACJX03000001">
    <property type="protein sequence ID" value="KRT36274.1"/>
    <property type="molecule type" value="Genomic_DNA"/>
</dbReference>
<keyword evidence="2 5" id="KW-0808">Transferase</keyword>
<keyword evidence="1 5" id="KW-0489">Methyltransferase</keyword>
<dbReference type="SUPFAM" id="SSF47757">
    <property type="entry name" value="Chemotaxis receptor methyltransferase CheR, N-terminal domain"/>
    <property type="match status" value="1"/>
</dbReference>
<evidence type="ECO:0000313" key="6">
    <source>
        <dbReference type="Proteomes" id="UP000005273"/>
    </source>
</evidence>
<dbReference type="InterPro" id="IPR022642">
    <property type="entry name" value="CheR_C"/>
</dbReference>
<dbReference type="InterPro" id="IPR029063">
    <property type="entry name" value="SAM-dependent_MTases_sf"/>
</dbReference>
<reference evidence="6" key="1">
    <citation type="submission" date="2012-09" db="EMBL/GenBank/DDBJ databases">
        <authorList>
            <person name="Weinstock G."/>
            <person name="Sodergren E."/>
            <person name="Clifton S."/>
            <person name="Fulton L."/>
            <person name="Fulton B."/>
            <person name="Courtney L."/>
            <person name="Fronick C."/>
            <person name="Harrison M."/>
            <person name="Strong C."/>
            <person name="Farmer C."/>
            <person name="Delehaunty K."/>
            <person name="Markovic C."/>
            <person name="Hall O."/>
            <person name="Minx P."/>
            <person name="Tomlinson C."/>
            <person name="Mitreva M."/>
            <person name="Nelson J."/>
            <person name="Hou S."/>
            <person name="Wollam A."/>
            <person name="Pepin K.H."/>
            <person name="Johnson M."/>
            <person name="Bhonagiri V."/>
            <person name="Nash W.E."/>
            <person name="Suruliraj S."/>
            <person name="Warren W."/>
            <person name="Chinwalla A."/>
            <person name="Mardis E.R."/>
            <person name="Wilson R.K."/>
        </authorList>
    </citation>
    <scope>NUCLEOTIDE SEQUENCE [LARGE SCALE GENOMIC DNA]</scope>
    <source>
        <strain evidence="6">OS1</strain>
    </source>
</reference>
<feature type="domain" description="CheR-type methyltransferase" evidence="4">
    <location>
        <begin position="11"/>
        <end position="265"/>
    </location>
</feature>
<dbReference type="Proteomes" id="UP000005273">
    <property type="component" value="Unassembled WGS sequence"/>
</dbReference>
<dbReference type="STRING" id="592015.HMPREF1705_03546"/>
<dbReference type="InterPro" id="IPR050903">
    <property type="entry name" value="Bact_Chemotaxis_MeTrfase"/>
</dbReference>
<dbReference type="Gene3D" id="3.40.50.150">
    <property type="entry name" value="Vaccinia Virus protein VP39"/>
    <property type="match status" value="1"/>
</dbReference>
<dbReference type="SMART" id="SM00138">
    <property type="entry name" value="MeTrc"/>
    <property type="match status" value="1"/>
</dbReference>
<proteinExistence type="predicted"/>
<evidence type="ECO:0000256" key="1">
    <source>
        <dbReference type="ARBA" id="ARBA00022603"/>
    </source>
</evidence>
<dbReference type="Pfam" id="PF03705">
    <property type="entry name" value="CheR_N"/>
    <property type="match status" value="1"/>
</dbReference>
<comment type="caution">
    <text evidence="5">The sequence shown here is derived from an EMBL/GenBank/DDBJ whole genome shotgun (WGS) entry which is preliminary data.</text>
</comment>
<dbReference type="OrthoDB" id="9816309at2"/>